<keyword evidence="1" id="KW-0489">Methyltransferase</keyword>
<dbReference type="Proteomes" id="UP001596180">
    <property type="component" value="Unassembled WGS sequence"/>
</dbReference>
<gene>
    <name evidence="1" type="ORF">ACFPZI_24690</name>
</gene>
<dbReference type="EC" id="2.1.1.-" evidence="1"/>
<dbReference type="RefSeq" id="WP_381366861.1">
    <property type="nucleotide sequence ID" value="NZ_JBHSOA010000053.1"/>
</dbReference>
<dbReference type="GO" id="GO:0008168">
    <property type="term" value="F:methyltransferase activity"/>
    <property type="evidence" value="ECO:0007669"/>
    <property type="project" value="UniProtKB-KW"/>
</dbReference>
<dbReference type="GO" id="GO:0032259">
    <property type="term" value="P:methylation"/>
    <property type="evidence" value="ECO:0007669"/>
    <property type="project" value="UniProtKB-KW"/>
</dbReference>
<dbReference type="SUPFAM" id="SSF53335">
    <property type="entry name" value="S-adenosyl-L-methionine-dependent methyltransferases"/>
    <property type="match status" value="1"/>
</dbReference>
<proteinExistence type="predicted"/>
<dbReference type="InterPro" id="IPR029063">
    <property type="entry name" value="SAM-dependent_MTases_sf"/>
</dbReference>
<accession>A0ABW1E2P5</accession>
<dbReference type="Pfam" id="PF13578">
    <property type="entry name" value="Methyltransf_24"/>
    <property type="match status" value="1"/>
</dbReference>
<keyword evidence="2" id="KW-1185">Reference proteome</keyword>
<protein>
    <submittedName>
        <fullName evidence="1">Class I SAM-dependent methyltransferase</fullName>
        <ecNumber evidence="1">2.1.1.-</ecNumber>
    </submittedName>
</protein>
<comment type="caution">
    <text evidence="1">The sequence shown here is derived from an EMBL/GenBank/DDBJ whole genome shotgun (WGS) entry which is preliminary data.</text>
</comment>
<keyword evidence="1" id="KW-0808">Transferase</keyword>
<evidence type="ECO:0000313" key="2">
    <source>
        <dbReference type="Proteomes" id="UP001596180"/>
    </source>
</evidence>
<dbReference type="EMBL" id="JBHSOA010000053">
    <property type="protein sequence ID" value="MFC5854869.1"/>
    <property type="molecule type" value="Genomic_DNA"/>
</dbReference>
<evidence type="ECO:0000313" key="1">
    <source>
        <dbReference type="EMBL" id="MFC5854869.1"/>
    </source>
</evidence>
<dbReference type="Gene3D" id="3.40.50.150">
    <property type="entry name" value="Vaccinia Virus protein VP39"/>
    <property type="match status" value="1"/>
</dbReference>
<name>A0ABW1E2P5_9ACTN</name>
<reference evidence="2" key="1">
    <citation type="journal article" date="2019" name="Int. J. Syst. Evol. Microbiol.">
        <title>The Global Catalogue of Microorganisms (GCM) 10K type strain sequencing project: providing services to taxonomists for standard genome sequencing and annotation.</title>
        <authorList>
            <consortium name="The Broad Institute Genomics Platform"/>
            <consortium name="The Broad Institute Genome Sequencing Center for Infectious Disease"/>
            <person name="Wu L."/>
            <person name="Ma J."/>
        </authorList>
    </citation>
    <scope>NUCLEOTIDE SEQUENCE [LARGE SCALE GENOMIC DNA]</scope>
    <source>
        <strain evidence="2">JCM 10411</strain>
    </source>
</reference>
<sequence length="318" mass="33748">MRALLTSKVARRGLRPIADLIDQRIQRQIRRALADTAGEPLRQELRTLRNRQRPLELFFDGTGRGASRLPSASHLERTVTELTGVTGDRDGAERNVAQAFRLLIALEALGVGRIAGGTMNICGKLSAVPLLDPPNDEILEIGTLYGMFGAGLIRMMERAGRDPRLTIVDPLAGTQLQPGTSMTGDVTGTPVRGAAVRANLALAGAAGTATRIQQGFSEDPEVRALVSDRSYGVIIVDGDHSAVGVAADLEWAERIVAPGGIVVLDDFGHPKWPGIKEAFDKHMATATRLTFLGQVAHSGYLRAAHTPAGTPAGTSGTD</sequence>
<organism evidence="1 2">
    <name type="scientific">Streptomyces chlorus</name>
    <dbReference type="NCBI Taxonomy" id="887452"/>
    <lineage>
        <taxon>Bacteria</taxon>
        <taxon>Bacillati</taxon>
        <taxon>Actinomycetota</taxon>
        <taxon>Actinomycetes</taxon>
        <taxon>Kitasatosporales</taxon>
        <taxon>Streptomycetaceae</taxon>
        <taxon>Streptomyces</taxon>
    </lineage>
</organism>